<dbReference type="PROSITE" id="PS50943">
    <property type="entry name" value="HTH_CROC1"/>
    <property type="match status" value="1"/>
</dbReference>
<accession>A0A926Z7R9</accession>
<dbReference type="Proteomes" id="UP000631421">
    <property type="component" value="Unassembled WGS sequence"/>
</dbReference>
<dbReference type="Gene3D" id="1.10.260.40">
    <property type="entry name" value="lambda repressor-like DNA-binding domains"/>
    <property type="match status" value="1"/>
</dbReference>
<dbReference type="RefSeq" id="WP_190352859.1">
    <property type="nucleotide sequence ID" value="NZ_JACJPY010000101.1"/>
</dbReference>
<dbReference type="SMART" id="SM00530">
    <property type="entry name" value="HTH_XRE"/>
    <property type="match status" value="1"/>
</dbReference>
<reference evidence="2" key="1">
    <citation type="journal article" date="2015" name="ISME J.">
        <title>Draft Genome Sequence of Streptomyces incarnatus NRRL8089, which Produces the Nucleoside Antibiotic Sinefungin.</title>
        <authorList>
            <person name="Oshima K."/>
            <person name="Hattori M."/>
            <person name="Shimizu H."/>
            <person name="Fukuda K."/>
            <person name="Nemoto M."/>
            <person name="Inagaki K."/>
            <person name="Tamura T."/>
        </authorList>
    </citation>
    <scope>NUCLEOTIDE SEQUENCE</scope>
    <source>
        <strain evidence="2">FACHB-1277</strain>
    </source>
</reference>
<dbReference type="AlphaFoldDB" id="A0A926Z7R9"/>
<dbReference type="InterPro" id="IPR001387">
    <property type="entry name" value="Cro/C1-type_HTH"/>
</dbReference>
<feature type="domain" description="HTH cro/C1-type" evidence="1">
    <location>
        <begin position="19"/>
        <end position="65"/>
    </location>
</feature>
<evidence type="ECO:0000313" key="3">
    <source>
        <dbReference type="Proteomes" id="UP000631421"/>
    </source>
</evidence>
<gene>
    <name evidence="2" type="ORF">H6F44_20050</name>
</gene>
<comment type="caution">
    <text evidence="2">The sequence shown here is derived from an EMBL/GenBank/DDBJ whole genome shotgun (WGS) entry which is preliminary data.</text>
</comment>
<evidence type="ECO:0000259" key="1">
    <source>
        <dbReference type="PROSITE" id="PS50943"/>
    </source>
</evidence>
<dbReference type="SUPFAM" id="SSF47413">
    <property type="entry name" value="lambda repressor-like DNA-binding domains"/>
    <property type="match status" value="1"/>
</dbReference>
<dbReference type="InterPro" id="IPR010982">
    <property type="entry name" value="Lambda_DNA-bd_dom_sf"/>
</dbReference>
<dbReference type="EMBL" id="JACJPY010000101">
    <property type="protein sequence ID" value="MBD2152391.1"/>
    <property type="molecule type" value="Genomic_DNA"/>
</dbReference>
<organism evidence="2 3">
    <name type="scientific">Pseudanabaena cinerea FACHB-1277</name>
    <dbReference type="NCBI Taxonomy" id="2949581"/>
    <lineage>
        <taxon>Bacteria</taxon>
        <taxon>Bacillati</taxon>
        <taxon>Cyanobacteriota</taxon>
        <taxon>Cyanophyceae</taxon>
        <taxon>Pseudanabaenales</taxon>
        <taxon>Pseudanabaenaceae</taxon>
        <taxon>Pseudanabaena</taxon>
        <taxon>Pseudanabaena cinerea</taxon>
    </lineage>
</organism>
<proteinExistence type="predicted"/>
<dbReference type="GO" id="GO:0003677">
    <property type="term" value="F:DNA binding"/>
    <property type="evidence" value="ECO:0007669"/>
    <property type="project" value="InterPro"/>
</dbReference>
<reference evidence="2" key="2">
    <citation type="submission" date="2020-08" db="EMBL/GenBank/DDBJ databases">
        <authorList>
            <person name="Chen M."/>
            <person name="Teng W."/>
            <person name="Zhao L."/>
            <person name="Hu C."/>
            <person name="Zhou Y."/>
            <person name="Han B."/>
            <person name="Song L."/>
            <person name="Shu W."/>
        </authorList>
    </citation>
    <scope>NUCLEOTIDE SEQUENCE</scope>
    <source>
        <strain evidence="2">FACHB-1277</strain>
    </source>
</reference>
<dbReference type="CDD" id="cd00093">
    <property type="entry name" value="HTH_XRE"/>
    <property type="match status" value="1"/>
</dbReference>
<sequence>MNIEARERLGSLVVQARGNLSKSAFADLLGVSHTSVSSWEKGVYMPDVKSLLRISEMVGMTVEEFVYAVEGKPKAKSFDQMVDKIKSLPLKQLALIDRAVSDRLVAIAESTGR</sequence>
<keyword evidence="3" id="KW-1185">Reference proteome</keyword>
<protein>
    <submittedName>
        <fullName evidence="2">Helix-turn-helix transcriptional regulator</fullName>
    </submittedName>
</protein>
<evidence type="ECO:0000313" key="2">
    <source>
        <dbReference type="EMBL" id="MBD2152391.1"/>
    </source>
</evidence>
<dbReference type="Pfam" id="PF01381">
    <property type="entry name" value="HTH_3"/>
    <property type="match status" value="1"/>
</dbReference>
<name>A0A926Z7R9_9CYAN</name>